<feature type="region of interest" description="Disordered" evidence="1">
    <location>
        <begin position="426"/>
        <end position="475"/>
    </location>
</feature>
<gene>
    <name evidence="2" type="ORF">LTR36_008931</name>
</gene>
<feature type="compositionally biased region" description="Low complexity" evidence="1">
    <location>
        <begin position="426"/>
        <end position="437"/>
    </location>
</feature>
<accession>A0AAV9J6P5</accession>
<feature type="region of interest" description="Disordered" evidence="1">
    <location>
        <begin position="362"/>
        <end position="409"/>
    </location>
</feature>
<dbReference type="AlphaFoldDB" id="A0AAV9J6P5"/>
<sequence>MAPIPSLSSTRRASRSYDDEDTPEETILIAFQEQLVNSEELQDIQRPTPEELAFIRNMGARLFHPVAAQAIMQNIDDINPFGQPDTMSMTLYSTAALSFVANKKNEPKVIRVLRETRSEWRQRKAGQQKSLKKAAKFINGPNLPPPREEKDDRCVSRDAAVNRARCRAGRFGHVFKLERMKAKDIDFVDQQYVATSTGPGINKGYYCYFRFALEEYVSVYVFISKGQTGMTKVKADEIENYILVYPEGAGYNLPKGYKGEHPLFTRNAPECKGAMLYLGEYQVRYDEWIAIDEGTFTEESTVRLHDLTLANKVVKKHIGQCLVASGMSNDLIAEVRRAGIPGPSQRFDVRGTTVKKLAALGANTPPMLANPASKDSTMKAAEASNSGPDATAGATQHHPLGANPRTAFEGVPSFGQELLSLGAAGKQPAAQAALPQASSRNKAPPPQQRANSGGAPGGGKEKAGRGRRGTNNPKKFAAQSFGQELADAEADDLAATIARMKRENAREEDSGTKRFRESNGADLYDDETVMDDQVPKRRKVDVPGLASVASGRTMPREPLPEEVLKQMNQHNLRKSEAMQMSEGGEVKDGGVKEDGED</sequence>
<feature type="compositionally biased region" description="Basic and acidic residues" evidence="1">
    <location>
        <begin position="584"/>
        <end position="597"/>
    </location>
</feature>
<feature type="compositionally biased region" description="Polar residues" evidence="1">
    <location>
        <begin position="1"/>
        <end position="11"/>
    </location>
</feature>
<comment type="caution">
    <text evidence="2">The sequence shown here is derived from an EMBL/GenBank/DDBJ whole genome shotgun (WGS) entry which is preliminary data.</text>
</comment>
<proteinExistence type="predicted"/>
<feature type="compositionally biased region" description="Basic and acidic residues" evidence="1">
    <location>
        <begin position="501"/>
        <end position="519"/>
    </location>
</feature>
<feature type="region of interest" description="Disordered" evidence="1">
    <location>
        <begin position="501"/>
        <end position="597"/>
    </location>
</feature>
<reference evidence="2 3" key="1">
    <citation type="submission" date="2021-11" db="EMBL/GenBank/DDBJ databases">
        <title>Black yeast isolated from Biological Soil Crust.</title>
        <authorList>
            <person name="Kurbessoian T."/>
        </authorList>
    </citation>
    <scope>NUCLEOTIDE SEQUENCE [LARGE SCALE GENOMIC DNA]</scope>
    <source>
        <strain evidence="2 3">CCFEE 5522</strain>
    </source>
</reference>
<feature type="compositionally biased region" description="Basic and acidic residues" evidence="1">
    <location>
        <begin position="554"/>
        <end position="564"/>
    </location>
</feature>
<dbReference type="EMBL" id="JAVFHQ010000062">
    <property type="protein sequence ID" value="KAK4540716.1"/>
    <property type="molecule type" value="Genomic_DNA"/>
</dbReference>
<protein>
    <submittedName>
        <fullName evidence="2">Uncharacterized protein</fullName>
    </submittedName>
</protein>
<name>A0AAV9J6P5_9PEZI</name>
<dbReference type="Proteomes" id="UP001324427">
    <property type="component" value="Unassembled WGS sequence"/>
</dbReference>
<organism evidence="2 3">
    <name type="scientific">Oleoguttula mirabilis</name>
    <dbReference type="NCBI Taxonomy" id="1507867"/>
    <lineage>
        <taxon>Eukaryota</taxon>
        <taxon>Fungi</taxon>
        <taxon>Dikarya</taxon>
        <taxon>Ascomycota</taxon>
        <taxon>Pezizomycotina</taxon>
        <taxon>Dothideomycetes</taxon>
        <taxon>Dothideomycetidae</taxon>
        <taxon>Mycosphaerellales</taxon>
        <taxon>Teratosphaeriaceae</taxon>
        <taxon>Oleoguttula</taxon>
    </lineage>
</organism>
<feature type="compositionally biased region" description="Basic residues" evidence="1">
    <location>
        <begin position="123"/>
        <end position="135"/>
    </location>
</feature>
<evidence type="ECO:0000313" key="2">
    <source>
        <dbReference type="EMBL" id="KAK4540716.1"/>
    </source>
</evidence>
<keyword evidence="3" id="KW-1185">Reference proteome</keyword>
<evidence type="ECO:0000313" key="3">
    <source>
        <dbReference type="Proteomes" id="UP001324427"/>
    </source>
</evidence>
<feature type="region of interest" description="Disordered" evidence="1">
    <location>
        <begin position="1"/>
        <end position="23"/>
    </location>
</feature>
<feature type="region of interest" description="Disordered" evidence="1">
    <location>
        <begin position="121"/>
        <end position="154"/>
    </location>
</feature>
<evidence type="ECO:0000256" key="1">
    <source>
        <dbReference type="SAM" id="MobiDB-lite"/>
    </source>
</evidence>